<dbReference type="PIRSF" id="PIRSF001365">
    <property type="entry name" value="DHDPS"/>
    <property type="match status" value="1"/>
</dbReference>
<keyword evidence="2" id="KW-0704">Schiff base</keyword>
<comment type="caution">
    <text evidence="6">The sequence shown here is derived from an EMBL/GenBank/DDBJ whole genome shotgun (WGS) entry which is preliminary data.</text>
</comment>
<proteinExistence type="inferred from homology"/>
<evidence type="ECO:0000256" key="4">
    <source>
        <dbReference type="PIRSR" id="PIRSR001365-1"/>
    </source>
</evidence>
<dbReference type="InterPro" id="IPR002220">
    <property type="entry name" value="DapA-like"/>
</dbReference>
<evidence type="ECO:0000313" key="6">
    <source>
        <dbReference type="EMBL" id="TDX01393.1"/>
    </source>
</evidence>
<evidence type="ECO:0000256" key="3">
    <source>
        <dbReference type="PIRNR" id="PIRNR001365"/>
    </source>
</evidence>
<dbReference type="InterPro" id="IPR020625">
    <property type="entry name" value="Schiff_base-form_aldolases_AS"/>
</dbReference>
<organism evidence="6 7">
    <name type="scientific">Dinghuibacter silviterrae</name>
    <dbReference type="NCBI Taxonomy" id="1539049"/>
    <lineage>
        <taxon>Bacteria</taxon>
        <taxon>Pseudomonadati</taxon>
        <taxon>Bacteroidota</taxon>
        <taxon>Chitinophagia</taxon>
        <taxon>Chitinophagales</taxon>
        <taxon>Chitinophagaceae</taxon>
        <taxon>Dinghuibacter</taxon>
    </lineage>
</organism>
<dbReference type="SMART" id="SM01130">
    <property type="entry name" value="DHDPS"/>
    <property type="match status" value="1"/>
</dbReference>
<dbReference type="AlphaFoldDB" id="A0A4V3GLY6"/>
<dbReference type="InterPro" id="IPR013785">
    <property type="entry name" value="Aldolase_TIM"/>
</dbReference>
<dbReference type="SUPFAM" id="SSF51569">
    <property type="entry name" value="Aldolase"/>
    <property type="match status" value="1"/>
</dbReference>
<dbReference type="PRINTS" id="PR00146">
    <property type="entry name" value="DHPICSNTHASE"/>
</dbReference>
<dbReference type="GO" id="GO:0008747">
    <property type="term" value="F:N-acetylneuraminate lyase activity"/>
    <property type="evidence" value="ECO:0007669"/>
    <property type="project" value="TreeGrafter"/>
</dbReference>
<dbReference type="Pfam" id="PF00701">
    <property type="entry name" value="DHDPS"/>
    <property type="match status" value="1"/>
</dbReference>
<name>A0A4V3GLY6_9BACT</name>
<dbReference type="PANTHER" id="PTHR42849:SF1">
    <property type="entry name" value="N-ACETYLNEURAMINATE LYASE"/>
    <property type="match status" value="1"/>
</dbReference>
<feature type="active site" description="Schiff-base intermediate with substrate" evidence="4">
    <location>
        <position position="161"/>
    </location>
</feature>
<keyword evidence="1 3" id="KW-0456">Lyase</keyword>
<protein>
    <submittedName>
        <fullName evidence="6">4-hydroxy-tetrahydrodipicolinate synthase</fullName>
    </submittedName>
</protein>
<sequence length="301" mass="32277">MNYSGVVVPAITPLEENGLLDEAAVERLWERFEQYGVDPFILGTTGEGPSLSLALKSAYIRLAGRLQTPRQRLFVGIGSACLEDSLALAFSAFEAGADAVVSTLPSYYALEVDDMRAYFLALADRVGGPLFIYNIPSTTHMSIPLSLVDELSGHPNIVGMKDSERGEERLFEALRRKPEGFCHLLGWSARSALALELGSNGLVPSSANLSPRLYRALYEAARAGQTEEAARLQKVSDALGEVYQKGRSLGASLAAMKAILAAKGICGPQMAPPLRAMAPPVGAASPLVLSQKDIDLINEWI</sequence>
<reference evidence="6 7" key="1">
    <citation type="submission" date="2019-03" db="EMBL/GenBank/DDBJ databases">
        <title>Genomic Encyclopedia of Type Strains, Phase IV (KMG-IV): sequencing the most valuable type-strain genomes for metagenomic binning, comparative biology and taxonomic classification.</title>
        <authorList>
            <person name="Goeker M."/>
        </authorList>
    </citation>
    <scope>NUCLEOTIDE SEQUENCE [LARGE SCALE GENOMIC DNA]</scope>
    <source>
        <strain evidence="6 7">DSM 100059</strain>
    </source>
</reference>
<dbReference type="GO" id="GO:0005829">
    <property type="term" value="C:cytosol"/>
    <property type="evidence" value="ECO:0007669"/>
    <property type="project" value="TreeGrafter"/>
</dbReference>
<dbReference type="PANTHER" id="PTHR42849">
    <property type="entry name" value="N-ACETYLNEURAMINATE LYASE"/>
    <property type="match status" value="1"/>
</dbReference>
<comment type="similarity">
    <text evidence="3">Belongs to the DapA family.</text>
</comment>
<gene>
    <name evidence="6" type="ORF">EDB95_2427</name>
</gene>
<accession>A0A4V3GLY6</accession>
<dbReference type="OrthoDB" id="9782828at2"/>
<evidence type="ECO:0000256" key="5">
    <source>
        <dbReference type="PIRSR" id="PIRSR001365-2"/>
    </source>
</evidence>
<evidence type="ECO:0000313" key="7">
    <source>
        <dbReference type="Proteomes" id="UP000294498"/>
    </source>
</evidence>
<evidence type="ECO:0000256" key="1">
    <source>
        <dbReference type="ARBA" id="ARBA00023239"/>
    </source>
</evidence>
<feature type="binding site" evidence="5">
    <location>
        <position position="45"/>
    </location>
    <ligand>
        <name>pyruvate</name>
        <dbReference type="ChEBI" id="CHEBI:15361"/>
    </ligand>
</feature>
<keyword evidence="7" id="KW-1185">Reference proteome</keyword>
<dbReference type="RefSeq" id="WP_133993880.1">
    <property type="nucleotide sequence ID" value="NZ_SODV01000001.1"/>
</dbReference>
<dbReference type="EMBL" id="SODV01000001">
    <property type="protein sequence ID" value="TDX01393.1"/>
    <property type="molecule type" value="Genomic_DNA"/>
</dbReference>
<feature type="active site" description="Proton donor/acceptor" evidence="4">
    <location>
        <position position="133"/>
    </location>
</feature>
<dbReference type="GO" id="GO:0019262">
    <property type="term" value="P:N-acetylneuraminate catabolic process"/>
    <property type="evidence" value="ECO:0007669"/>
    <property type="project" value="TreeGrafter"/>
</dbReference>
<feature type="binding site" evidence="5">
    <location>
        <position position="203"/>
    </location>
    <ligand>
        <name>pyruvate</name>
        <dbReference type="ChEBI" id="CHEBI:15361"/>
    </ligand>
</feature>
<evidence type="ECO:0000256" key="2">
    <source>
        <dbReference type="ARBA" id="ARBA00023270"/>
    </source>
</evidence>
<dbReference type="PROSITE" id="PS00666">
    <property type="entry name" value="DHDPS_2"/>
    <property type="match status" value="1"/>
</dbReference>
<dbReference type="CDD" id="cd00408">
    <property type="entry name" value="DHDPS-like"/>
    <property type="match status" value="1"/>
</dbReference>
<dbReference type="Proteomes" id="UP000294498">
    <property type="component" value="Unassembled WGS sequence"/>
</dbReference>
<dbReference type="Gene3D" id="3.20.20.70">
    <property type="entry name" value="Aldolase class I"/>
    <property type="match status" value="1"/>
</dbReference>